<evidence type="ECO:0000313" key="2">
    <source>
        <dbReference type="EMBL" id="RRH69967.1"/>
    </source>
</evidence>
<keyword evidence="3" id="KW-1185">Reference proteome</keyword>
<feature type="domain" description="Lambda phage tail tube protein N-terminal" evidence="1">
    <location>
        <begin position="20"/>
        <end position="135"/>
    </location>
</feature>
<organism evidence="2 3">
    <name type="scientific">Falsigemmobacter faecalis</name>
    <dbReference type="NCBI Taxonomy" id="2488730"/>
    <lineage>
        <taxon>Bacteria</taxon>
        <taxon>Pseudomonadati</taxon>
        <taxon>Pseudomonadota</taxon>
        <taxon>Alphaproteobacteria</taxon>
        <taxon>Rhodobacterales</taxon>
        <taxon>Paracoccaceae</taxon>
        <taxon>Falsigemmobacter</taxon>
    </lineage>
</organism>
<dbReference type="AlphaFoldDB" id="A0A3P3D6I2"/>
<evidence type="ECO:0000259" key="1">
    <source>
        <dbReference type="Pfam" id="PF16461"/>
    </source>
</evidence>
<dbReference type="Proteomes" id="UP000282125">
    <property type="component" value="Unassembled WGS sequence"/>
</dbReference>
<dbReference type="Gene3D" id="4.10.410.40">
    <property type="match status" value="1"/>
</dbReference>
<dbReference type="OrthoDB" id="4206561at2"/>
<accession>A0A3P3D6I2</accession>
<comment type="caution">
    <text evidence="2">The sequence shown here is derived from an EMBL/GenBank/DDBJ whole genome shotgun (WGS) entry which is preliminary data.</text>
</comment>
<evidence type="ECO:0000313" key="3">
    <source>
        <dbReference type="Proteomes" id="UP000282125"/>
    </source>
</evidence>
<dbReference type="Pfam" id="PF16461">
    <property type="entry name" value="Phage_TTP_12"/>
    <property type="match status" value="1"/>
</dbReference>
<dbReference type="RefSeq" id="WP_124966520.1">
    <property type="nucleotide sequence ID" value="NZ_RRAZ01000039.1"/>
</dbReference>
<gene>
    <name evidence="2" type="ORF">EG244_17780</name>
</gene>
<name>A0A3P3D6I2_9RHOB</name>
<sequence>MPDTAADIGFNSQFGIKGSGSTYAMVAEVTAITAPGFSRDAIDATHLKSPDKYKEYIAGLMDLGDASITINFVPSASDTLMAAFVAGKGEFRILFPSGTVALDFKGIVTGYEIGELTTDKMSATLTIKGTGKAALTAVSAG</sequence>
<dbReference type="EMBL" id="RRAZ01000039">
    <property type="protein sequence ID" value="RRH69967.1"/>
    <property type="molecule type" value="Genomic_DNA"/>
</dbReference>
<dbReference type="InterPro" id="IPR032494">
    <property type="entry name" value="Phage_TTP_N"/>
</dbReference>
<reference evidence="2 3" key="1">
    <citation type="submission" date="2018-11" db="EMBL/GenBank/DDBJ databases">
        <title>Gemmobacter sp. nov., YIM 102744-1 draft genome.</title>
        <authorList>
            <person name="Li G."/>
            <person name="Jiang Y."/>
        </authorList>
    </citation>
    <scope>NUCLEOTIDE SEQUENCE [LARGE SCALE GENOMIC DNA]</scope>
    <source>
        <strain evidence="2 3">YIM 102744-1</strain>
    </source>
</reference>
<protein>
    <submittedName>
        <fullName evidence="2">Outer capsid protein Hoc</fullName>
    </submittedName>
</protein>
<proteinExistence type="predicted"/>